<dbReference type="Proteomes" id="UP001197214">
    <property type="component" value="Unassembled WGS sequence"/>
</dbReference>
<evidence type="ECO:0000313" key="2">
    <source>
        <dbReference type="EMBL" id="MBW4331152.1"/>
    </source>
</evidence>
<sequence>MIRIIALVVFFAIIAACLAVVIVPRFLDRVYYRGPVSDHFDGERFFNPGEAGQFEPPMPARSRAGRVAFMVRYLLGRDGRPEWPDHVDVAQAKPPATVAGDEMLVTWVGHASVLVQTQGLNILTDPVWSEKAGPLGLGPTRVAQPGIAFDDLPKIDLVLISHNHYDHLDLATLKRLWNRDHPLIVTSLGNDSVIAQSGAKAVARDWGGTVSVKRGIDVVVTRGHHWTSRWFSDRNRALWSGFVVRLPGGNLYFAGDTGFGDGKWPGEAAAYGPIRLALIPIGAFRFVEGQMESGSHVGPLDAMRIFQRLHAAHAIGIHWGTFRLSREGYLTPPRLLNAVSQCAGTGDAFTTIPIGESVEIPLGDAPPQASPANREELLHCLDTPAIKALR</sequence>
<comment type="caution">
    <text evidence="2">The sequence shown here is derived from an EMBL/GenBank/DDBJ whole genome shotgun (WGS) entry which is preliminary data.</text>
</comment>
<name>A0ABS6XLS6_9SPHN</name>
<dbReference type="Pfam" id="PF12706">
    <property type="entry name" value="Lactamase_B_2"/>
    <property type="match status" value="1"/>
</dbReference>
<dbReference type="PROSITE" id="PS51257">
    <property type="entry name" value="PROKAR_LIPOPROTEIN"/>
    <property type="match status" value="1"/>
</dbReference>
<dbReference type="EMBL" id="JAHWZX010000008">
    <property type="protein sequence ID" value="MBW4331152.1"/>
    <property type="molecule type" value="Genomic_DNA"/>
</dbReference>
<accession>A0ABS6XLS6</accession>
<dbReference type="PANTHER" id="PTHR15032">
    <property type="entry name" value="N-ACYL-PHOSPHATIDYLETHANOLAMINE-HYDROLYZING PHOSPHOLIPASE D"/>
    <property type="match status" value="1"/>
</dbReference>
<feature type="domain" description="Metallo-beta-lactamase" evidence="1">
    <location>
        <begin position="121"/>
        <end position="319"/>
    </location>
</feature>
<keyword evidence="3" id="KW-1185">Reference proteome</keyword>
<proteinExistence type="predicted"/>
<gene>
    <name evidence="2" type="ORF">KY084_09745</name>
</gene>
<dbReference type="PANTHER" id="PTHR15032:SF4">
    <property type="entry name" value="N-ACYL-PHOSPHATIDYLETHANOLAMINE-HYDROLYZING PHOSPHOLIPASE D"/>
    <property type="match status" value="1"/>
</dbReference>
<evidence type="ECO:0000313" key="3">
    <source>
        <dbReference type="Proteomes" id="UP001197214"/>
    </source>
</evidence>
<protein>
    <submittedName>
        <fullName evidence="2">MBL fold metallo-hydrolase</fullName>
    </submittedName>
</protein>
<dbReference type="RefSeq" id="WP_219238272.1">
    <property type="nucleotide sequence ID" value="NZ_JAHWZX010000008.1"/>
</dbReference>
<dbReference type="InterPro" id="IPR001279">
    <property type="entry name" value="Metallo-B-lactamas"/>
</dbReference>
<organism evidence="2 3">
    <name type="scientific">Stakelama flava</name>
    <dbReference type="NCBI Taxonomy" id="2860338"/>
    <lineage>
        <taxon>Bacteria</taxon>
        <taxon>Pseudomonadati</taxon>
        <taxon>Pseudomonadota</taxon>
        <taxon>Alphaproteobacteria</taxon>
        <taxon>Sphingomonadales</taxon>
        <taxon>Sphingomonadaceae</taxon>
        <taxon>Stakelama</taxon>
    </lineage>
</organism>
<reference evidence="2 3" key="1">
    <citation type="submission" date="2021-07" db="EMBL/GenBank/DDBJ databases">
        <title>Stakelama flava sp. nov., a novel endophytic bacterium isolated from branch of Kandelia candel.</title>
        <authorList>
            <person name="Tuo L."/>
        </authorList>
    </citation>
    <scope>NUCLEOTIDE SEQUENCE [LARGE SCALE GENOMIC DNA]</scope>
    <source>
        <strain evidence="2 3">CBK3Z-3</strain>
    </source>
</reference>
<evidence type="ECO:0000259" key="1">
    <source>
        <dbReference type="Pfam" id="PF12706"/>
    </source>
</evidence>